<dbReference type="GO" id="GO:0005737">
    <property type="term" value="C:cytoplasm"/>
    <property type="evidence" value="ECO:0007669"/>
    <property type="project" value="TreeGrafter"/>
</dbReference>
<evidence type="ECO:0000313" key="6">
    <source>
        <dbReference type="Proteomes" id="UP001295740"/>
    </source>
</evidence>
<dbReference type="Proteomes" id="UP001295740">
    <property type="component" value="Unassembled WGS sequence"/>
</dbReference>
<name>A0AAI8VQY1_9PEZI</name>
<dbReference type="AlphaFoldDB" id="A0AAI8VQY1"/>
<dbReference type="InterPro" id="IPR020904">
    <property type="entry name" value="Sc_DH/Rdtase_CS"/>
</dbReference>
<evidence type="ECO:0000256" key="2">
    <source>
        <dbReference type="ARBA" id="ARBA00022857"/>
    </source>
</evidence>
<dbReference type="InterPro" id="IPR036291">
    <property type="entry name" value="NAD(P)-bd_dom_sf"/>
</dbReference>
<dbReference type="GO" id="GO:0016616">
    <property type="term" value="F:oxidoreductase activity, acting on the CH-OH group of donors, NAD or NADP as acceptor"/>
    <property type="evidence" value="ECO:0007669"/>
    <property type="project" value="TreeGrafter"/>
</dbReference>
<keyword evidence="3" id="KW-0560">Oxidoreductase</keyword>
<dbReference type="PANTHER" id="PTHR44229:SF4">
    <property type="entry name" value="15-HYDROXYPROSTAGLANDIN DEHYDROGENASE [NAD(+)]"/>
    <property type="match status" value="1"/>
</dbReference>
<gene>
    <name evidence="5" type="ORF">KHLLAP_LOCUS9451</name>
</gene>
<comment type="similarity">
    <text evidence="1 4">Belongs to the short-chain dehydrogenases/reductases (SDR) family.</text>
</comment>
<dbReference type="SUPFAM" id="SSF51735">
    <property type="entry name" value="NAD(P)-binding Rossmann-fold domains"/>
    <property type="match status" value="1"/>
</dbReference>
<dbReference type="Pfam" id="PF00106">
    <property type="entry name" value="adh_short"/>
    <property type="match status" value="1"/>
</dbReference>
<dbReference type="EMBL" id="CAUWAG010000012">
    <property type="protein sequence ID" value="CAJ2508983.1"/>
    <property type="molecule type" value="Genomic_DNA"/>
</dbReference>
<dbReference type="PANTHER" id="PTHR44229">
    <property type="entry name" value="15-HYDROXYPROSTAGLANDIN DEHYDROGENASE [NAD(+)]"/>
    <property type="match status" value="1"/>
</dbReference>
<dbReference type="Gene3D" id="3.40.50.720">
    <property type="entry name" value="NAD(P)-binding Rossmann-like Domain"/>
    <property type="match status" value="1"/>
</dbReference>
<keyword evidence="2" id="KW-0521">NADP</keyword>
<protein>
    <submittedName>
        <fullName evidence="5">Uu.00g140090.m01.CDS01</fullName>
    </submittedName>
</protein>
<accession>A0AAI8VQY1</accession>
<keyword evidence="6" id="KW-1185">Reference proteome</keyword>
<evidence type="ECO:0000313" key="5">
    <source>
        <dbReference type="EMBL" id="CAJ2508983.1"/>
    </source>
</evidence>
<dbReference type="PRINTS" id="PR00081">
    <property type="entry name" value="GDHRDH"/>
</dbReference>
<sequence length="280" mass="29408">MNEHSRPSGAKSVVVTGGASGLGLAMTAHFASQGHRVTILDVNAESGPGVAAEVASQHPQATVTFKKSDVSSWNDLAAVFKEIYQEAGRIDIVMANAGISGQGTSNLAVEDGDEPSEPKLKTLDVNLTGTIYSVKLAIHYMQKNQPDPSTGSKGSIICTASNAGLYAFPVAPLYAASKFGVIGLVRSLGPVLGRQGIQINALAPAVLESNIAPSKELFKNMIITPKSTLIRGVAKFIEDPGLCGCVAEIHGEDVTLRPPHDFVDVHSRTNLETFWGLGYA</sequence>
<dbReference type="InterPro" id="IPR002347">
    <property type="entry name" value="SDR_fam"/>
</dbReference>
<dbReference type="PROSITE" id="PS00061">
    <property type="entry name" value="ADH_SHORT"/>
    <property type="match status" value="1"/>
</dbReference>
<evidence type="ECO:0000256" key="3">
    <source>
        <dbReference type="ARBA" id="ARBA00023002"/>
    </source>
</evidence>
<organism evidence="5 6">
    <name type="scientific">Anthostomella pinea</name>
    <dbReference type="NCBI Taxonomy" id="933095"/>
    <lineage>
        <taxon>Eukaryota</taxon>
        <taxon>Fungi</taxon>
        <taxon>Dikarya</taxon>
        <taxon>Ascomycota</taxon>
        <taxon>Pezizomycotina</taxon>
        <taxon>Sordariomycetes</taxon>
        <taxon>Xylariomycetidae</taxon>
        <taxon>Xylariales</taxon>
        <taxon>Xylariaceae</taxon>
        <taxon>Anthostomella</taxon>
    </lineage>
</organism>
<evidence type="ECO:0000256" key="1">
    <source>
        <dbReference type="ARBA" id="ARBA00006484"/>
    </source>
</evidence>
<proteinExistence type="inferred from homology"/>
<comment type="caution">
    <text evidence="5">The sequence shown here is derived from an EMBL/GenBank/DDBJ whole genome shotgun (WGS) entry which is preliminary data.</text>
</comment>
<evidence type="ECO:0000256" key="4">
    <source>
        <dbReference type="RuleBase" id="RU000363"/>
    </source>
</evidence>
<reference evidence="5" key="1">
    <citation type="submission" date="2023-10" db="EMBL/GenBank/DDBJ databases">
        <authorList>
            <person name="Hackl T."/>
        </authorList>
    </citation>
    <scope>NUCLEOTIDE SEQUENCE</scope>
</reference>
<dbReference type="PRINTS" id="PR00080">
    <property type="entry name" value="SDRFAMILY"/>
</dbReference>